<keyword evidence="4" id="KW-0560">Oxidoreductase</keyword>
<dbReference type="GO" id="GO:0000908">
    <property type="term" value="F:taurine dioxygenase activity"/>
    <property type="evidence" value="ECO:0007669"/>
    <property type="project" value="TreeGrafter"/>
</dbReference>
<name>A0A4Z0BUD8_9BURK</name>
<evidence type="ECO:0000256" key="5">
    <source>
        <dbReference type="ARBA" id="ARBA00023004"/>
    </source>
</evidence>
<proteinExistence type="inferred from homology"/>
<organism evidence="7 8">
    <name type="scientific">Ramlibacter henchirensis</name>
    <dbReference type="NCBI Taxonomy" id="204072"/>
    <lineage>
        <taxon>Bacteria</taxon>
        <taxon>Pseudomonadati</taxon>
        <taxon>Pseudomonadota</taxon>
        <taxon>Betaproteobacteria</taxon>
        <taxon>Burkholderiales</taxon>
        <taxon>Comamonadaceae</taxon>
        <taxon>Ramlibacter</taxon>
    </lineage>
</organism>
<dbReference type="Gene3D" id="3.60.130.10">
    <property type="entry name" value="Clavaminate synthase-like"/>
    <property type="match status" value="1"/>
</dbReference>
<evidence type="ECO:0000256" key="1">
    <source>
        <dbReference type="ARBA" id="ARBA00005896"/>
    </source>
</evidence>
<comment type="similarity">
    <text evidence="1">Belongs to the TfdA dioxygenase family.</text>
</comment>
<comment type="caution">
    <text evidence="7">The sequence shown here is derived from an EMBL/GenBank/DDBJ whole genome shotgun (WGS) entry which is preliminary data.</text>
</comment>
<dbReference type="GO" id="GO:0006790">
    <property type="term" value="P:sulfur compound metabolic process"/>
    <property type="evidence" value="ECO:0007669"/>
    <property type="project" value="TreeGrafter"/>
</dbReference>
<evidence type="ECO:0000256" key="3">
    <source>
        <dbReference type="ARBA" id="ARBA00022964"/>
    </source>
</evidence>
<feature type="domain" description="TauD/TfdA-like" evidence="6">
    <location>
        <begin position="13"/>
        <end position="274"/>
    </location>
</feature>
<evidence type="ECO:0000313" key="8">
    <source>
        <dbReference type="Proteomes" id="UP000298180"/>
    </source>
</evidence>
<evidence type="ECO:0000256" key="2">
    <source>
        <dbReference type="ARBA" id="ARBA00022723"/>
    </source>
</evidence>
<dbReference type="PANTHER" id="PTHR30468:SF1">
    <property type="entry name" value="ALPHA-KETOGLUTARATE-DEPENDENT SULFONATE DIOXYGENASE"/>
    <property type="match status" value="1"/>
</dbReference>
<dbReference type="InterPro" id="IPR003819">
    <property type="entry name" value="TauD/TfdA-like"/>
</dbReference>
<keyword evidence="2" id="KW-0479">Metal-binding</keyword>
<keyword evidence="5" id="KW-0408">Iron</keyword>
<keyword evidence="8" id="KW-1185">Reference proteome</keyword>
<dbReference type="Pfam" id="PF02668">
    <property type="entry name" value="TauD"/>
    <property type="match status" value="1"/>
</dbReference>
<dbReference type="GO" id="GO:0005737">
    <property type="term" value="C:cytoplasm"/>
    <property type="evidence" value="ECO:0007669"/>
    <property type="project" value="TreeGrafter"/>
</dbReference>
<reference evidence="7 8" key="1">
    <citation type="submission" date="2019-03" db="EMBL/GenBank/DDBJ databases">
        <title>Ramlibacter henchirensis DSM 14656, whole genome shotgun sequence.</title>
        <authorList>
            <person name="Zhang X."/>
            <person name="Feng G."/>
            <person name="Zhu H."/>
        </authorList>
    </citation>
    <scope>NUCLEOTIDE SEQUENCE [LARGE SCALE GENOMIC DNA]</scope>
    <source>
        <strain evidence="7 8">DSM 14656</strain>
    </source>
</reference>
<gene>
    <name evidence="7" type="ORF">EZ313_16915</name>
</gene>
<keyword evidence="3 7" id="KW-0223">Dioxygenase</keyword>
<dbReference type="AlphaFoldDB" id="A0A4Z0BUD8"/>
<evidence type="ECO:0000259" key="6">
    <source>
        <dbReference type="Pfam" id="PF02668"/>
    </source>
</evidence>
<dbReference type="GO" id="GO:0046872">
    <property type="term" value="F:metal ion binding"/>
    <property type="evidence" value="ECO:0007669"/>
    <property type="project" value="UniProtKB-KW"/>
</dbReference>
<evidence type="ECO:0000313" key="7">
    <source>
        <dbReference type="EMBL" id="TFZ02916.1"/>
    </source>
</evidence>
<dbReference type="EMBL" id="SMLM01000002">
    <property type="protein sequence ID" value="TFZ02916.1"/>
    <property type="molecule type" value="Genomic_DNA"/>
</dbReference>
<dbReference type="InterPro" id="IPR042098">
    <property type="entry name" value="TauD-like_sf"/>
</dbReference>
<dbReference type="Proteomes" id="UP000298180">
    <property type="component" value="Unassembled WGS sequence"/>
</dbReference>
<evidence type="ECO:0000256" key="4">
    <source>
        <dbReference type="ARBA" id="ARBA00023002"/>
    </source>
</evidence>
<dbReference type="PANTHER" id="PTHR30468">
    <property type="entry name" value="ALPHA-KETOGLUTARATE-DEPENDENT SULFONATE DIOXYGENASE"/>
    <property type="match status" value="1"/>
</dbReference>
<dbReference type="RefSeq" id="WP_135264440.1">
    <property type="nucleotide sequence ID" value="NZ_SMLM01000002.1"/>
</dbReference>
<dbReference type="InterPro" id="IPR051323">
    <property type="entry name" value="AtsK-like"/>
</dbReference>
<accession>A0A4Z0BUD8</accession>
<dbReference type="OrthoDB" id="581608at2"/>
<dbReference type="SUPFAM" id="SSF51197">
    <property type="entry name" value="Clavaminate synthase-like"/>
    <property type="match status" value="1"/>
</dbReference>
<protein>
    <submittedName>
        <fullName evidence="7">TauD/TfdA family dioxygenase</fullName>
    </submittedName>
</protein>
<sequence>MRYKETLKVPIKTRQLSSGIGVEVLDLDLRSNIDEATFKDIRKAWTDNVILLFRNQTLNNEQHVAFSRRFGTLDNHDAIARLRDPDAHEILPVLNIPGENRLRVGAQWHSDLSHSVNPPQASLLRCEEIPPIGGDTMFSNMFLAYDELSDTMKKVVDPLWCIHDLTIARHNVGKYEEVRKRQPPVAQPLVRVHPENGRKALYVSEFASASIVGMTLEESRPLLDFLFRHTSRPEFTYRHRWAPGDLIIWDNRSATHLALDDYDFGYARRLYRTTVLGEVSGRLAQPAEIVT</sequence>